<dbReference type="Gene3D" id="3.30.300.20">
    <property type="match status" value="1"/>
</dbReference>
<dbReference type="GO" id="GO:0005525">
    <property type="term" value="F:GTP binding"/>
    <property type="evidence" value="ECO:0007669"/>
    <property type="project" value="UniProtKB-UniRule"/>
</dbReference>
<feature type="domain" description="EngA-type G" evidence="12">
    <location>
        <begin position="7"/>
        <end position="171"/>
    </location>
</feature>
<dbReference type="FunFam" id="3.40.50.300:FF:000040">
    <property type="entry name" value="GTPase Der"/>
    <property type="match status" value="1"/>
</dbReference>
<evidence type="ECO:0000256" key="11">
    <source>
        <dbReference type="SAM" id="MobiDB-lite"/>
    </source>
</evidence>
<sequence>MTQDRPFTVAIVGRPNVGKSTLFNRLIGKQIAIVDDTPGVTRDRREGQGRLGPLNFLVVDTAGFEDSYDDSLEARMRQQTERAIMEADVALMVIDARAGLTPMDEAFARLLRKGSTPVILLANKCEGKAGEPGLLEAYSLGLGDPVPFSAQHGIGLSELYDALEARAPQHAFDTYEDEEPEEDLPPPDEEAEVPDGDLLPDEPPRTLQMAIVGRPNAGKSTLVNQLLGEERMLTGPEAGITRDAIAIEWEYDGRPVRLVDTAGMRRKARIDKKLEQMSVQDTLRAIRYAHVVVLMLDAELGMDKQDLTIARMVEEEGRALVIAFNKWDAVADKDAALAGLNDRLETSLNQVKGVPVVTLSALKGRNLDRLMKAVFTVYETWNRRVPTGALNRWLGALTETHAPPLVRGRRLKLRYMTQIKTRPPTFAIWASVPEELPGSYMRYLVNSLRQDFDLPAVPVRVYLRKGRNPYADKG</sequence>
<keyword evidence="3 8" id="KW-0690">Ribosome biogenesis</keyword>
<evidence type="ECO:0000256" key="9">
    <source>
        <dbReference type="PROSITE-ProRule" id="PRU01049"/>
    </source>
</evidence>
<comment type="caution">
    <text evidence="13">The sequence shown here is derived from an EMBL/GenBank/DDBJ whole genome shotgun (WGS) entry which is preliminary data.</text>
</comment>
<dbReference type="FunFam" id="3.30.300.20:FF:000004">
    <property type="entry name" value="GTPase Der"/>
    <property type="match status" value="1"/>
</dbReference>
<feature type="region of interest" description="Disordered" evidence="11">
    <location>
        <begin position="174"/>
        <end position="199"/>
    </location>
</feature>
<dbReference type="EMBL" id="LPXN01000068">
    <property type="protein sequence ID" value="KZD11954.1"/>
    <property type="molecule type" value="Genomic_DNA"/>
</dbReference>
<evidence type="ECO:0000313" key="13">
    <source>
        <dbReference type="EMBL" id="KZD11954.1"/>
    </source>
</evidence>
<dbReference type="InterPro" id="IPR015946">
    <property type="entry name" value="KH_dom-like_a/b"/>
</dbReference>
<feature type="domain" description="EngA-type G" evidence="12">
    <location>
        <begin position="207"/>
        <end position="382"/>
    </location>
</feature>
<accession>A0A154WEJ4</accession>
<dbReference type="NCBIfam" id="TIGR00231">
    <property type="entry name" value="small_GTP"/>
    <property type="match status" value="2"/>
</dbReference>
<dbReference type="InterPro" id="IPR032859">
    <property type="entry name" value="KH_dom-like"/>
</dbReference>
<feature type="binding site" evidence="8">
    <location>
        <begin position="260"/>
        <end position="264"/>
    </location>
    <ligand>
        <name>GTP</name>
        <dbReference type="ChEBI" id="CHEBI:37565"/>
        <label>2</label>
    </ligand>
</feature>
<feature type="binding site" evidence="8">
    <location>
        <begin position="325"/>
        <end position="328"/>
    </location>
    <ligand>
        <name>GTP</name>
        <dbReference type="ChEBI" id="CHEBI:37565"/>
        <label>2</label>
    </ligand>
</feature>
<comment type="similarity">
    <text evidence="1 8 9 10">Belongs to the TRAFAC class TrmE-Era-EngA-EngB-Septin-like GTPase superfamily. EngA (Der) GTPase family.</text>
</comment>
<gene>
    <name evidence="8" type="primary">der</name>
    <name evidence="13" type="ORF">AUP43_05620</name>
</gene>
<dbReference type="AlphaFoldDB" id="A0A154WEJ4"/>
<evidence type="ECO:0000256" key="7">
    <source>
        <dbReference type="ARBA" id="ARBA00032345"/>
    </source>
</evidence>
<dbReference type="CDD" id="cd01894">
    <property type="entry name" value="EngA1"/>
    <property type="match status" value="1"/>
</dbReference>
<dbReference type="PANTHER" id="PTHR43834">
    <property type="entry name" value="GTPASE DER"/>
    <property type="match status" value="1"/>
</dbReference>
<keyword evidence="4 10" id="KW-0677">Repeat</keyword>
<dbReference type="InterPro" id="IPR006073">
    <property type="entry name" value="GTP-bd"/>
</dbReference>
<dbReference type="RefSeq" id="WP_067553428.1">
    <property type="nucleotide sequence ID" value="NZ_LPXN01000068.1"/>
</dbReference>
<dbReference type="STRING" id="580166.AUP43_05620"/>
<evidence type="ECO:0000313" key="14">
    <source>
        <dbReference type="Proteomes" id="UP000076400"/>
    </source>
</evidence>
<dbReference type="HAMAP" id="MF_00195">
    <property type="entry name" value="GTPase_Der"/>
    <property type="match status" value="1"/>
</dbReference>
<dbReference type="NCBIfam" id="TIGR03594">
    <property type="entry name" value="GTPase_EngA"/>
    <property type="match status" value="1"/>
</dbReference>
<keyword evidence="5 8" id="KW-0547">Nucleotide-binding</keyword>
<evidence type="ECO:0000256" key="2">
    <source>
        <dbReference type="ARBA" id="ARBA00020953"/>
    </source>
</evidence>
<dbReference type="Pfam" id="PF01926">
    <property type="entry name" value="MMR_HSR1"/>
    <property type="match status" value="2"/>
</dbReference>
<dbReference type="InterPro" id="IPR016484">
    <property type="entry name" value="GTPase_Der"/>
</dbReference>
<feature type="binding site" evidence="8">
    <location>
        <begin position="213"/>
        <end position="220"/>
    </location>
    <ligand>
        <name>GTP</name>
        <dbReference type="ChEBI" id="CHEBI:37565"/>
        <label>2</label>
    </ligand>
</feature>
<dbReference type="PRINTS" id="PR00326">
    <property type="entry name" value="GTP1OBG"/>
</dbReference>
<evidence type="ECO:0000256" key="4">
    <source>
        <dbReference type="ARBA" id="ARBA00022737"/>
    </source>
</evidence>
<keyword evidence="6 8" id="KW-0342">GTP-binding</keyword>
<dbReference type="CDD" id="cd01895">
    <property type="entry name" value="EngA2"/>
    <property type="match status" value="1"/>
</dbReference>
<dbReference type="Proteomes" id="UP000076400">
    <property type="component" value="Unassembled WGS sequence"/>
</dbReference>
<evidence type="ECO:0000256" key="5">
    <source>
        <dbReference type="ARBA" id="ARBA00022741"/>
    </source>
</evidence>
<evidence type="ECO:0000256" key="10">
    <source>
        <dbReference type="RuleBase" id="RU004481"/>
    </source>
</evidence>
<dbReference type="PANTHER" id="PTHR43834:SF6">
    <property type="entry name" value="GTPASE DER"/>
    <property type="match status" value="1"/>
</dbReference>
<organism evidence="13 14">
    <name type="scientific">Oceanibaculum pacificum</name>
    <dbReference type="NCBI Taxonomy" id="580166"/>
    <lineage>
        <taxon>Bacteria</taxon>
        <taxon>Pseudomonadati</taxon>
        <taxon>Pseudomonadota</taxon>
        <taxon>Alphaproteobacteria</taxon>
        <taxon>Rhodospirillales</taxon>
        <taxon>Oceanibaculaceae</taxon>
        <taxon>Oceanibaculum</taxon>
    </lineage>
</organism>
<dbReference type="Pfam" id="PF14714">
    <property type="entry name" value="KH_dom-like"/>
    <property type="match status" value="1"/>
</dbReference>
<feature type="binding site" evidence="8">
    <location>
        <begin position="60"/>
        <end position="64"/>
    </location>
    <ligand>
        <name>GTP</name>
        <dbReference type="ChEBI" id="CHEBI:37565"/>
        <label>1</label>
    </ligand>
</feature>
<comment type="function">
    <text evidence="8 10">GTPase that plays an essential role in the late steps of ribosome biogenesis.</text>
</comment>
<dbReference type="PIRSF" id="PIRSF006485">
    <property type="entry name" value="GTP-binding_EngA"/>
    <property type="match status" value="1"/>
</dbReference>
<evidence type="ECO:0000256" key="3">
    <source>
        <dbReference type="ARBA" id="ARBA00022517"/>
    </source>
</evidence>
<evidence type="ECO:0000259" key="12">
    <source>
        <dbReference type="PROSITE" id="PS51712"/>
    </source>
</evidence>
<evidence type="ECO:0000256" key="1">
    <source>
        <dbReference type="ARBA" id="ARBA00008279"/>
    </source>
</evidence>
<dbReference type="OrthoDB" id="9805918at2"/>
<dbReference type="InterPro" id="IPR005225">
    <property type="entry name" value="Small_GTP-bd"/>
</dbReference>
<feature type="binding site" evidence="8">
    <location>
        <begin position="13"/>
        <end position="20"/>
    </location>
    <ligand>
        <name>GTP</name>
        <dbReference type="ChEBI" id="CHEBI:37565"/>
        <label>1</label>
    </ligand>
</feature>
<evidence type="ECO:0000256" key="8">
    <source>
        <dbReference type="HAMAP-Rule" id="MF_00195"/>
    </source>
</evidence>
<name>A0A154WEJ4_9PROT</name>
<reference evidence="13 14" key="1">
    <citation type="submission" date="2015-12" db="EMBL/GenBank/DDBJ databases">
        <title>Genome sequence of Oceanibaculum pacificum MCCC 1A02656.</title>
        <authorList>
            <person name="Lu L."/>
            <person name="Lai Q."/>
            <person name="Shao Z."/>
            <person name="Qian P."/>
        </authorList>
    </citation>
    <scope>NUCLEOTIDE SEQUENCE [LARGE SCALE GENOMIC DNA]</scope>
    <source>
        <strain evidence="13 14">MCCC 1A02656</strain>
    </source>
</reference>
<dbReference type="PROSITE" id="PS51712">
    <property type="entry name" value="G_ENGA"/>
    <property type="match status" value="2"/>
</dbReference>
<dbReference type="InterPro" id="IPR027417">
    <property type="entry name" value="P-loop_NTPase"/>
</dbReference>
<dbReference type="FunFam" id="3.40.50.300:FF:000057">
    <property type="entry name" value="GTPase Der"/>
    <property type="match status" value="1"/>
</dbReference>
<dbReference type="InterPro" id="IPR031166">
    <property type="entry name" value="G_ENGA"/>
</dbReference>
<dbReference type="SUPFAM" id="SSF52540">
    <property type="entry name" value="P-loop containing nucleoside triphosphate hydrolases"/>
    <property type="match status" value="2"/>
</dbReference>
<proteinExistence type="inferred from homology"/>
<dbReference type="Gene3D" id="3.40.50.300">
    <property type="entry name" value="P-loop containing nucleotide triphosphate hydrolases"/>
    <property type="match status" value="2"/>
</dbReference>
<feature type="binding site" evidence="8">
    <location>
        <begin position="123"/>
        <end position="126"/>
    </location>
    <ligand>
        <name>GTP</name>
        <dbReference type="ChEBI" id="CHEBI:37565"/>
        <label>1</label>
    </ligand>
</feature>
<evidence type="ECO:0000256" key="6">
    <source>
        <dbReference type="ARBA" id="ARBA00023134"/>
    </source>
</evidence>
<dbReference type="GO" id="GO:0042254">
    <property type="term" value="P:ribosome biogenesis"/>
    <property type="evidence" value="ECO:0007669"/>
    <property type="project" value="UniProtKB-KW"/>
</dbReference>
<keyword evidence="14" id="KW-1185">Reference proteome</keyword>
<comment type="subunit">
    <text evidence="8">Associates with the 50S ribosomal subunit.</text>
</comment>
<protein>
    <recommendedName>
        <fullName evidence="2 8">GTPase Der</fullName>
    </recommendedName>
    <alternativeName>
        <fullName evidence="7 8">GTP-binding protein EngA</fullName>
    </alternativeName>
</protein>